<dbReference type="AlphaFoldDB" id="A0A839HAA8"/>
<organism evidence="1 2">
    <name type="scientific">Limosilactobacillus albertensis</name>
    <dbReference type="NCBI Taxonomy" id="2759752"/>
    <lineage>
        <taxon>Bacteria</taxon>
        <taxon>Bacillati</taxon>
        <taxon>Bacillota</taxon>
        <taxon>Bacilli</taxon>
        <taxon>Lactobacillales</taxon>
        <taxon>Lactobacillaceae</taxon>
        <taxon>Limosilactobacillus</taxon>
    </lineage>
</organism>
<dbReference type="RefSeq" id="WP_182601912.1">
    <property type="nucleotide sequence ID" value="NZ_JACIVD010000047.1"/>
</dbReference>
<name>A0A839HAA8_9LACO</name>
<protein>
    <recommendedName>
        <fullName evidence="3">DUF3990 domain-containing protein</fullName>
    </recommendedName>
</protein>
<sequence>MNNIILTQCFHGTTQENAQEILNTKRFMVKKRKDHWLGTGVYFFLEDIDKAKWFVRSNPYYKGKTKCVLATTVTVPQEKYLNLDTEKGRHELNSFINDFKEMQPSVTLNPEINNDNSSRHCFYIDMFRRYNNYLACKYTFTNTKTIKSENINAEVFNERSLSTAILNNNIQLCVFDQGLIDFTSVREIMI</sequence>
<gene>
    <name evidence="1" type="ORF">H5S41_01805</name>
</gene>
<accession>A0A839HAA8</accession>
<dbReference type="EMBL" id="JACIVD010000047">
    <property type="protein sequence ID" value="MBB1122702.1"/>
    <property type="molecule type" value="Genomic_DNA"/>
</dbReference>
<proteinExistence type="predicted"/>
<dbReference type="Proteomes" id="UP000547628">
    <property type="component" value="Unassembled WGS sequence"/>
</dbReference>
<dbReference type="SUPFAM" id="SSF56399">
    <property type="entry name" value="ADP-ribosylation"/>
    <property type="match status" value="1"/>
</dbReference>
<evidence type="ECO:0000313" key="1">
    <source>
        <dbReference type="EMBL" id="MBB1122702.1"/>
    </source>
</evidence>
<dbReference type="Gene3D" id="3.90.228.10">
    <property type="match status" value="1"/>
</dbReference>
<evidence type="ECO:0000313" key="2">
    <source>
        <dbReference type="Proteomes" id="UP000547628"/>
    </source>
</evidence>
<comment type="caution">
    <text evidence="1">The sequence shown here is derived from an EMBL/GenBank/DDBJ whole genome shotgun (WGS) entry which is preliminary data.</text>
</comment>
<evidence type="ECO:0008006" key="3">
    <source>
        <dbReference type="Google" id="ProtNLM"/>
    </source>
</evidence>
<reference evidence="1 2" key="1">
    <citation type="submission" date="2020-07" db="EMBL/GenBank/DDBJ databases">
        <title>Description of Limosilactobacillus balticus sp. nov., Limosilactobacillus agrestis sp. nov., Limosilactobacillus albertensis sp. nov., Limosilactobacillus rudii sp. nov., Limosilactobacillus fastidiosus sp. nov., five novel Limosilactobacillus species isolated from the vertebrate gastrointestinal tract, and proposal of 6 subspecies of Limosilactobacillus reuteri adapted to the gastrointestinal tract of specific vertebrate hosts.</title>
        <authorList>
            <person name="Li F."/>
            <person name="Cheng C."/>
            <person name="Zheng J."/>
            <person name="Quevedo R.M."/>
            <person name="Li J."/>
            <person name="Roos S."/>
            <person name="Gaenzle M.G."/>
            <person name="Walter J."/>
        </authorList>
    </citation>
    <scope>NUCLEOTIDE SEQUENCE [LARGE SCALE GENOMIC DNA]</scope>
    <source>
        <strain evidence="1 2">Lr3000</strain>
    </source>
</reference>